<dbReference type="Pfam" id="PF00155">
    <property type="entry name" value="Aminotran_1_2"/>
    <property type="match status" value="1"/>
</dbReference>
<evidence type="ECO:0000256" key="12">
    <source>
        <dbReference type="RuleBase" id="RU003693"/>
    </source>
</evidence>
<keyword evidence="6 15" id="KW-0808">Transferase</keyword>
<organism evidence="15 16">
    <name type="scientific">Actinoalloteichus hymeniacidonis</name>
    <dbReference type="NCBI Taxonomy" id="340345"/>
    <lineage>
        <taxon>Bacteria</taxon>
        <taxon>Bacillati</taxon>
        <taxon>Actinomycetota</taxon>
        <taxon>Actinomycetes</taxon>
        <taxon>Pseudonocardiales</taxon>
        <taxon>Pseudonocardiaceae</taxon>
        <taxon>Actinoalloteichus</taxon>
    </lineage>
</organism>
<evidence type="ECO:0000256" key="5">
    <source>
        <dbReference type="ARBA" id="ARBA00013187"/>
    </source>
</evidence>
<evidence type="ECO:0000313" key="15">
    <source>
        <dbReference type="EMBL" id="AOS62632.1"/>
    </source>
</evidence>
<evidence type="ECO:0000256" key="11">
    <source>
        <dbReference type="ARBA" id="ARBA00047715"/>
    </source>
</evidence>
<keyword evidence="16" id="KW-1185">Reference proteome</keyword>
<evidence type="ECO:0000256" key="6">
    <source>
        <dbReference type="ARBA" id="ARBA00022679"/>
    </source>
</evidence>
<accession>A0AAC9HNP3</accession>
<evidence type="ECO:0000256" key="3">
    <source>
        <dbReference type="ARBA" id="ARBA00010008"/>
    </source>
</evidence>
<evidence type="ECO:0000256" key="7">
    <source>
        <dbReference type="ARBA" id="ARBA00022756"/>
    </source>
</evidence>
<evidence type="ECO:0000256" key="10">
    <source>
        <dbReference type="ARBA" id="ARBA00033381"/>
    </source>
</evidence>
<keyword evidence="15" id="KW-0012">Acyltransferase</keyword>
<dbReference type="AlphaFoldDB" id="A0AAC9HNP3"/>
<dbReference type="KEGG" id="ahm:TL08_09085"/>
<dbReference type="EC" id="2.3.1.47" evidence="5"/>
<evidence type="ECO:0000256" key="2">
    <source>
        <dbReference type="ARBA" id="ARBA00004746"/>
    </source>
</evidence>
<evidence type="ECO:0000259" key="14">
    <source>
        <dbReference type="Pfam" id="PF00155"/>
    </source>
</evidence>
<dbReference type="InterPro" id="IPR001917">
    <property type="entry name" value="Aminotrans_II_pyridoxalP_BS"/>
</dbReference>
<comment type="subunit">
    <text evidence="4">Homodimer.</text>
</comment>
<evidence type="ECO:0000256" key="8">
    <source>
        <dbReference type="ARBA" id="ARBA00022898"/>
    </source>
</evidence>
<evidence type="ECO:0000256" key="1">
    <source>
        <dbReference type="ARBA" id="ARBA00001933"/>
    </source>
</evidence>
<dbReference type="Gene3D" id="3.90.1150.10">
    <property type="entry name" value="Aspartate Aminotransferase, domain 1"/>
    <property type="match status" value="1"/>
</dbReference>
<dbReference type="InterPro" id="IPR004839">
    <property type="entry name" value="Aminotransferase_I/II_large"/>
</dbReference>
<proteinExistence type="inferred from homology"/>
<dbReference type="GO" id="GO:0030170">
    <property type="term" value="F:pyridoxal phosphate binding"/>
    <property type="evidence" value="ECO:0007669"/>
    <property type="project" value="InterPro"/>
</dbReference>
<dbReference type="GO" id="GO:0008710">
    <property type="term" value="F:8-amino-7-oxononanoate synthase activity"/>
    <property type="evidence" value="ECO:0007669"/>
    <property type="project" value="UniProtKB-EC"/>
</dbReference>
<name>A0AAC9HNP3_9PSEU</name>
<comment type="catalytic activity">
    <reaction evidence="11">
        <text>6-carboxyhexanoyl-[ACP] + L-alanine + H(+) = (8S)-8-amino-7-oxononanoate + holo-[ACP] + CO2</text>
        <dbReference type="Rhea" id="RHEA:42288"/>
        <dbReference type="Rhea" id="RHEA-COMP:9685"/>
        <dbReference type="Rhea" id="RHEA-COMP:9955"/>
        <dbReference type="ChEBI" id="CHEBI:15378"/>
        <dbReference type="ChEBI" id="CHEBI:16526"/>
        <dbReference type="ChEBI" id="CHEBI:57972"/>
        <dbReference type="ChEBI" id="CHEBI:64479"/>
        <dbReference type="ChEBI" id="CHEBI:78846"/>
        <dbReference type="ChEBI" id="CHEBI:149468"/>
        <dbReference type="EC" id="2.3.1.47"/>
    </reaction>
</comment>
<keyword evidence="8 12" id="KW-0663">Pyridoxal phosphate</keyword>
<evidence type="ECO:0000256" key="9">
    <source>
        <dbReference type="ARBA" id="ARBA00032610"/>
    </source>
</evidence>
<dbReference type="InterPro" id="IPR050087">
    <property type="entry name" value="AON_synthase_class-II"/>
</dbReference>
<comment type="cofactor">
    <cofactor evidence="1 12">
        <name>pyridoxal 5'-phosphate</name>
        <dbReference type="ChEBI" id="CHEBI:597326"/>
    </cofactor>
</comment>
<evidence type="ECO:0000256" key="4">
    <source>
        <dbReference type="ARBA" id="ARBA00011738"/>
    </source>
</evidence>
<dbReference type="SUPFAM" id="SSF53383">
    <property type="entry name" value="PLP-dependent transferases"/>
    <property type="match status" value="1"/>
</dbReference>
<gene>
    <name evidence="15" type="ORF">TL08_09085</name>
</gene>
<sequence>MSHSVSAEAARRACDTAVVVNRHSPEADHAVTASPHPTTEPVRTDRSDHGAWVFDWLDVRSGARTRAGLRRRLVPRSAGAEVLDLAGNDYLGLSRDPRVVAAAAEAARRWGAGATGSRLVTGNITAHTELEGELAEFCGMQSALIFSSGYLANLGVLGALGGPGTLLVADAYNHASLVDGARLSRSAALSVPHRDVTAMATALRDRRHKRAVVVTDSVFSVDGDLAPLGGISAACREHGAALLIDDAHGLGVLGSGGRGAAEAAGLAGRPDVVITATLSKSLGAQGGVVLGPQRVIDHLVDTARTFVFDTGLAPASVGAAAAALAVLRAEPGLAGTVVRRAETLAGRLRAAGLAVSEPAGAVLSIRAPSAADALSWAARCRTAGVAVGCFRPPSVPDHVSRLRLTVRADLTEEDLDRAVRVVVASAPNPTTTGGRT</sequence>
<dbReference type="PROSITE" id="PS00599">
    <property type="entry name" value="AA_TRANSFER_CLASS_2"/>
    <property type="match status" value="1"/>
</dbReference>
<dbReference type="InterPro" id="IPR015424">
    <property type="entry name" value="PyrdxlP-dep_Trfase"/>
</dbReference>
<dbReference type="InterPro" id="IPR015421">
    <property type="entry name" value="PyrdxlP-dep_Trfase_major"/>
</dbReference>
<dbReference type="Proteomes" id="UP000095210">
    <property type="component" value="Chromosome"/>
</dbReference>
<dbReference type="Gene3D" id="3.40.640.10">
    <property type="entry name" value="Type I PLP-dependent aspartate aminotransferase-like (Major domain)"/>
    <property type="match status" value="1"/>
</dbReference>
<comment type="pathway">
    <text evidence="2">Cofactor biosynthesis; biotin biosynthesis.</text>
</comment>
<evidence type="ECO:0000256" key="13">
    <source>
        <dbReference type="SAM" id="MobiDB-lite"/>
    </source>
</evidence>
<comment type="similarity">
    <text evidence="3">Belongs to the class-II pyridoxal-phosphate-dependent aminotransferase family. BioF subfamily.</text>
</comment>
<keyword evidence="7" id="KW-0093">Biotin biosynthesis</keyword>
<reference evidence="16" key="1">
    <citation type="submission" date="2016-03" db="EMBL/GenBank/DDBJ databases">
        <title>Complete genome sequence of the type strain Actinoalloteichus hymeniacidonis DSM 45092.</title>
        <authorList>
            <person name="Schaffert L."/>
            <person name="Albersmeier A."/>
            <person name="Winkler A."/>
            <person name="Kalinowski J."/>
            <person name="Zotchev S."/>
            <person name="Ruckert C."/>
        </authorList>
    </citation>
    <scope>NUCLEOTIDE SEQUENCE [LARGE SCALE GENOMIC DNA]</scope>
    <source>
        <strain evidence="16">HPA177(T) (DSM 45092(T))</strain>
    </source>
</reference>
<evidence type="ECO:0000313" key="16">
    <source>
        <dbReference type="Proteomes" id="UP000095210"/>
    </source>
</evidence>
<dbReference type="PANTHER" id="PTHR13693">
    <property type="entry name" value="CLASS II AMINOTRANSFERASE/8-AMINO-7-OXONONANOATE SYNTHASE"/>
    <property type="match status" value="1"/>
</dbReference>
<dbReference type="EMBL" id="CP014859">
    <property type="protein sequence ID" value="AOS62632.1"/>
    <property type="molecule type" value="Genomic_DNA"/>
</dbReference>
<feature type="domain" description="Aminotransferase class I/classII large" evidence="14">
    <location>
        <begin position="81"/>
        <end position="421"/>
    </location>
</feature>
<feature type="region of interest" description="Disordered" evidence="13">
    <location>
        <begin position="24"/>
        <end position="45"/>
    </location>
</feature>
<dbReference type="PANTHER" id="PTHR13693:SF100">
    <property type="entry name" value="8-AMINO-7-OXONONANOATE SYNTHASE"/>
    <property type="match status" value="1"/>
</dbReference>
<protein>
    <recommendedName>
        <fullName evidence="5">8-amino-7-oxononanoate synthase</fullName>
        <ecNumber evidence="5">2.3.1.47</ecNumber>
    </recommendedName>
    <alternativeName>
        <fullName evidence="9">7-keto-8-amino-pelargonic acid synthase</fullName>
    </alternativeName>
    <alternativeName>
        <fullName evidence="10">8-amino-7-ketopelargonate synthase</fullName>
    </alternativeName>
</protein>
<dbReference type="InterPro" id="IPR015422">
    <property type="entry name" value="PyrdxlP-dep_Trfase_small"/>
</dbReference>
<dbReference type="GO" id="GO:0009102">
    <property type="term" value="P:biotin biosynthetic process"/>
    <property type="evidence" value="ECO:0007669"/>
    <property type="project" value="UniProtKB-KW"/>
</dbReference>